<evidence type="ECO:0000256" key="8">
    <source>
        <dbReference type="SAM" id="Phobius"/>
    </source>
</evidence>
<feature type="transmembrane region" description="Helical" evidence="8">
    <location>
        <begin position="332"/>
        <end position="354"/>
    </location>
</feature>
<dbReference type="Proteomes" id="UP001144256">
    <property type="component" value="Unassembled WGS sequence"/>
</dbReference>
<keyword evidence="7 8" id="KW-0472">Membrane</keyword>
<feature type="transmembrane region" description="Helical" evidence="8">
    <location>
        <begin position="12"/>
        <end position="29"/>
    </location>
</feature>
<dbReference type="EMBL" id="BRLB01000024">
    <property type="protein sequence ID" value="GKX31980.1"/>
    <property type="molecule type" value="Genomic_DNA"/>
</dbReference>
<dbReference type="RefSeq" id="WP_281819344.1">
    <property type="nucleotide sequence ID" value="NZ_BRLB01000024.1"/>
</dbReference>
<feature type="transmembrane region" description="Helical" evidence="8">
    <location>
        <begin position="301"/>
        <end position="320"/>
    </location>
</feature>
<evidence type="ECO:0000256" key="5">
    <source>
        <dbReference type="ARBA" id="ARBA00022692"/>
    </source>
</evidence>
<feature type="transmembrane region" description="Helical" evidence="8">
    <location>
        <begin position="214"/>
        <end position="235"/>
    </location>
</feature>
<protein>
    <submittedName>
        <fullName evidence="9">Spore germination protein KB</fullName>
    </submittedName>
</protein>
<evidence type="ECO:0000256" key="1">
    <source>
        <dbReference type="ARBA" id="ARBA00004141"/>
    </source>
</evidence>
<dbReference type="PANTHER" id="PTHR34975">
    <property type="entry name" value="SPORE GERMINATION PROTEIN A2"/>
    <property type="match status" value="1"/>
</dbReference>
<comment type="caution">
    <text evidence="9">The sequence shown here is derived from an EMBL/GenBank/DDBJ whole genome shotgun (WGS) entry which is preliminary data.</text>
</comment>
<keyword evidence="3" id="KW-0813">Transport</keyword>
<keyword evidence="6 8" id="KW-1133">Transmembrane helix</keyword>
<evidence type="ECO:0000313" key="9">
    <source>
        <dbReference type="EMBL" id="GKX31980.1"/>
    </source>
</evidence>
<dbReference type="AlphaFoldDB" id="A0A9W6DGT9"/>
<evidence type="ECO:0000256" key="3">
    <source>
        <dbReference type="ARBA" id="ARBA00022448"/>
    </source>
</evidence>
<comment type="subcellular location">
    <subcellularLocation>
        <location evidence="1">Membrane</location>
        <topology evidence="1">Multi-pass membrane protein</topology>
    </subcellularLocation>
</comment>
<gene>
    <name evidence="9" type="primary">gerKB</name>
    <name evidence="9" type="ORF">SH1V18_44600</name>
</gene>
<dbReference type="GO" id="GO:0016020">
    <property type="term" value="C:membrane"/>
    <property type="evidence" value="ECO:0007669"/>
    <property type="project" value="UniProtKB-SubCell"/>
</dbReference>
<dbReference type="PANTHER" id="PTHR34975:SF2">
    <property type="entry name" value="SPORE GERMINATION PROTEIN A2"/>
    <property type="match status" value="1"/>
</dbReference>
<feature type="transmembrane region" description="Helical" evidence="8">
    <location>
        <begin position="268"/>
        <end position="289"/>
    </location>
</feature>
<dbReference type="NCBIfam" id="TIGR00912">
    <property type="entry name" value="2A0309"/>
    <property type="match status" value="1"/>
</dbReference>
<proteinExistence type="inferred from homology"/>
<comment type="similarity">
    <text evidence="2">Belongs to the amino acid-polyamine-organocation (APC) superfamily. Spore germination protein (SGP) (TC 2.A.3.9) family.</text>
</comment>
<evidence type="ECO:0000313" key="10">
    <source>
        <dbReference type="Proteomes" id="UP001144256"/>
    </source>
</evidence>
<feature type="transmembrane region" description="Helical" evidence="8">
    <location>
        <begin position="35"/>
        <end position="54"/>
    </location>
</feature>
<evidence type="ECO:0000256" key="6">
    <source>
        <dbReference type="ARBA" id="ARBA00022989"/>
    </source>
</evidence>
<accession>A0A9W6DGT9</accession>
<evidence type="ECO:0000256" key="2">
    <source>
        <dbReference type="ARBA" id="ARBA00007998"/>
    </source>
</evidence>
<sequence length="363" mass="40751">MEEVISKRQCICMIILIMLSESFVIGPIKGAKSDIWIAILVAIVISCLISLIYARIMDRYPDKNLYGILIEVFGNIIGNIISILYVLYCFYVGALVLSTFILFTGVIGLLNTPVSVIAFCVIVLVIAGLKRGLEVLGRWSEFFTKIIYPIILITIPLMLSMVESFNLEPVLANGIKPVVQGAFEMITFPFAEIFTFMFIINVKSISKTKNIYRIFLIGILLGGVIMFSSHVSAYLCLGEFAYTSSYFPIYSAVSRINIRDILQRIESVIAIIFILAGFIKICIYLLAGCKGVASILKLKDYRFIVTPLCIITFIISLTTVTSIIEMENHVHYYNYLAILMQFILPVFILIGVEIKSRVVKKSK</sequence>
<keyword evidence="10" id="KW-1185">Reference proteome</keyword>
<keyword evidence="4" id="KW-0309">Germination</keyword>
<reference evidence="9" key="1">
    <citation type="submission" date="2022-06" db="EMBL/GenBank/DDBJ databases">
        <title>Vallitalea longa sp. nov., an anaerobic bacterium isolated from marine sediment.</title>
        <authorList>
            <person name="Hirano S."/>
            <person name="Terahara T."/>
            <person name="Mori K."/>
            <person name="Hamada M."/>
            <person name="Matsumoto R."/>
            <person name="Kobayashi T."/>
        </authorList>
    </citation>
    <scope>NUCLEOTIDE SEQUENCE</scope>
    <source>
        <strain evidence="9">SH18-1</strain>
    </source>
</reference>
<dbReference type="InterPro" id="IPR004761">
    <property type="entry name" value="Spore_GerAB"/>
</dbReference>
<feature type="transmembrane region" description="Helical" evidence="8">
    <location>
        <begin position="182"/>
        <end position="202"/>
    </location>
</feature>
<feature type="transmembrane region" description="Helical" evidence="8">
    <location>
        <begin position="100"/>
        <end position="130"/>
    </location>
</feature>
<feature type="transmembrane region" description="Helical" evidence="8">
    <location>
        <begin position="66"/>
        <end position="88"/>
    </location>
</feature>
<feature type="transmembrane region" description="Helical" evidence="8">
    <location>
        <begin position="142"/>
        <end position="162"/>
    </location>
</feature>
<organism evidence="9 10">
    <name type="scientific">Vallitalea longa</name>
    <dbReference type="NCBI Taxonomy" id="2936439"/>
    <lineage>
        <taxon>Bacteria</taxon>
        <taxon>Bacillati</taxon>
        <taxon>Bacillota</taxon>
        <taxon>Clostridia</taxon>
        <taxon>Lachnospirales</taxon>
        <taxon>Vallitaleaceae</taxon>
        <taxon>Vallitalea</taxon>
    </lineage>
</organism>
<dbReference type="GO" id="GO:0009847">
    <property type="term" value="P:spore germination"/>
    <property type="evidence" value="ECO:0007669"/>
    <property type="project" value="InterPro"/>
</dbReference>
<dbReference type="Pfam" id="PF03845">
    <property type="entry name" value="Spore_permease"/>
    <property type="match status" value="1"/>
</dbReference>
<name>A0A9W6DGT9_9FIRM</name>
<evidence type="ECO:0000256" key="7">
    <source>
        <dbReference type="ARBA" id="ARBA00023136"/>
    </source>
</evidence>
<evidence type="ECO:0000256" key="4">
    <source>
        <dbReference type="ARBA" id="ARBA00022544"/>
    </source>
</evidence>
<keyword evidence="5 8" id="KW-0812">Transmembrane</keyword>